<comment type="caution">
    <text evidence="7">The sequence shown here is derived from an EMBL/GenBank/DDBJ whole genome shotgun (WGS) entry which is preliminary data.</text>
</comment>
<keyword evidence="4" id="KW-0560">Oxidoreductase</keyword>
<evidence type="ECO:0000256" key="4">
    <source>
        <dbReference type="ARBA" id="ARBA00023002"/>
    </source>
</evidence>
<dbReference type="GeneID" id="54325707"/>
<feature type="domain" description="FAD/NAD(P)-binding" evidence="5">
    <location>
        <begin position="7"/>
        <end position="316"/>
    </location>
</feature>
<organism evidence="7 8">
    <name type="scientific">Aspergillus tanneri</name>
    <dbReference type="NCBI Taxonomy" id="1220188"/>
    <lineage>
        <taxon>Eukaryota</taxon>
        <taxon>Fungi</taxon>
        <taxon>Dikarya</taxon>
        <taxon>Ascomycota</taxon>
        <taxon>Pezizomycotina</taxon>
        <taxon>Eurotiomycetes</taxon>
        <taxon>Eurotiomycetidae</taxon>
        <taxon>Eurotiales</taxon>
        <taxon>Aspergillaceae</taxon>
        <taxon>Aspergillus</taxon>
        <taxon>Aspergillus subgen. Circumdati</taxon>
    </lineage>
</organism>
<evidence type="ECO:0000256" key="3">
    <source>
        <dbReference type="ARBA" id="ARBA00022827"/>
    </source>
</evidence>
<dbReference type="GO" id="GO:0004174">
    <property type="term" value="F:electron-transferring-flavoprotein dehydrogenase activity"/>
    <property type="evidence" value="ECO:0007669"/>
    <property type="project" value="TreeGrafter"/>
</dbReference>
<dbReference type="Proteomes" id="UP000308092">
    <property type="component" value="Unassembled WGS sequence"/>
</dbReference>
<gene>
    <name evidence="6" type="ORF">ATNIH1004_003005</name>
    <name evidence="7" type="ORF">EYZ11_008183</name>
</gene>
<dbReference type="InterPro" id="IPR023753">
    <property type="entry name" value="FAD/NAD-binding_dom"/>
</dbReference>
<comment type="similarity">
    <text evidence="1">Belongs to the FAD-dependent oxidoreductase family.</text>
</comment>
<dbReference type="Pfam" id="PF07992">
    <property type="entry name" value="Pyr_redox_2"/>
    <property type="match status" value="1"/>
</dbReference>
<reference evidence="7 8" key="1">
    <citation type="submission" date="2019-03" db="EMBL/GenBank/DDBJ databases">
        <title>The genome sequence of a newly discovered highly antifungal drug resistant Aspergillus species, Aspergillus tanneri NIH 1004.</title>
        <authorList>
            <person name="Mounaud S."/>
            <person name="Singh I."/>
            <person name="Joardar V."/>
            <person name="Pakala S."/>
            <person name="Pakala S."/>
            <person name="Venepally P."/>
            <person name="Hoover J."/>
            <person name="Nierman W."/>
            <person name="Chung J."/>
            <person name="Losada L."/>
        </authorList>
    </citation>
    <scope>NUCLEOTIDE SEQUENCE [LARGE SCALE GENOMIC DNA]</scope>
    <source>
        <strain evidence="7 8">NIH1004</strain>
    </source>
</reference>
<dbReference type="GO" id="GO:0050660">
    <property type="term" value="F:flavin adenine dinucleotide binding"/>
    <property type="evidence" value="ECO:0007669"/>
    <property type="project" value="TreeGrafter"/>
</dbReference>
<evidence type="ECO:0000313" key="7">
    <source>
        <dbReference type="EMBL" id="THC92339.1"/>
    </source>
</evidence>
<dbReference type="OrthoDB" id="202203at2759"/>
<evidence type="ECO:0000313" key="9">
    <source>
        <dbReference type="Proteomes" id="UP000324241"/>
    </source>
</evidence>
<dbReference type="SUPFAM" id="SSF51905">
    <property type="entry name" value="FAD/NAD(P)-binding domain"/>
    <property type="match status" value="1"/>
</dbReference>
<dbReference type="GO" id="GO:0005737">
    <property type="term" value="C:cytoplasm"/>
    <property type="evidence" value="ECO:0007669"/>
    <property type="project" value="TreeGrafter"/>
</dbReference>
<keyword evidence="3" id="KW-0274">FAD</keyword>
<sequence>MTTPQKNILILGGSFGGICTAHSILKHVIPSLPDRESHQVVLISPSSYALCQPACPRAMISDDMFNQNKLFTSITKSFEHYPATIFRFVQGTATHLDHSNRAVLINLADGNTQTIDYHSLVIATGSSTQSPLLRLNRDEKFLRQNWNAFREALPSAKNIVIAGGGPSGIETAGELGEFLNGRAGWFSYKLENPKVPITVVTSASQVLPALRPSIAAKAEDFLAGVGVTIIKNTRVEAVTPPNAGTESAVATKTTLSLDDGQTLDADIYIPAMGVSFNTTFIPETLLASDGRVETNTSTLRVDKAGPRVYAIGDASTYGHAAVHNILDAVPVLTANLKRDLLLASGNNETEVGEDREFKEDTRETQLVPIGRSKGVGALMGYQLPSSAVWAIKGRDYWVWGAGFMWNGMLV</sequence>
<dbReference type="Proteomes" id="UP000324241">
    <property type="component" value="Unassembled WGS sequence"/>
</dbReference>
<dbReference type="RefSeq" id="XP_033429682.1">
    <property type="nucleotide sequence ID" value="XM_033567687.1"/>
</dbReference>
<keyword evidence="8" id="KW-1185">Reference proteome</keyword>
<reference evidence="6 9" key="2">
    <citation type="submission" date="2019-08" db="EMBL/GenBank/DDBJ databases">
        <title>The genome sequence of a newly discovered highly antifungal drug resistant Aspergillus species, Aspergillus tanneri NIH 1004.</title>
        <authorList>
            <person name="Mounaud S."/>
            <person name="Singh I."/>
            <person name="Joardar V."/>
            <person name="Pakala S."/>
            <person name="Pakala S."/>
            <person name="Venepally P."/>
            <person name="Chung J.K."/>
            <person name="Losada L."/>
            <person name="Nierman W.C."/>
        </authorList>
    </citation>
    <scope>NUCLEOTIDE SEQUENCE [LARGE SCALE GENOMIC DNA]</scope>
    <source>
        <strain evidence="6 9">NIH1004</strain>
    </source>
</reference>
<evidence type="ECO:0000256" key="2">
    <source>
        <dbReference type="ARBA" id="ARBA00022630"/>
    </source>
</evidence>
<evidence type="ECO:0000256" key="1">
    <source>
        <dbReference type="ARBA" id="ARBA00006442"/>
    </source>
</evidence>
<dbReference type="PRINTS" id="PR00411">
    <property type="entry name" value="PNDRDTASEI"/>
</dbReference>
<dbReference type="PRINTS" id="PR00368">
    <property type="entry name" value="FADPNR"/>
</dbReference>
<dbReference type="InterPro" id="IPR036188">
    <property type="entry name" value="FAD/NAD-bd_sf"/>
</dbReference>
<dbReference type="VEuPathDB" id="FungiDB:EYZ11_008183"/>
<dbReference type="PANTHER" id="PTHR43735">
    <property type="entry name" value="APOPTOSIS-INDUCING FACTOR 1"/>
    <property type="match status" value="1"/>
</dbReference>
<dbReference type="EMBL" id="QUQM01000001">
    <property type="protein sequence ID" value="KAA8650321.1"/>
    <property type="molecule type" value="Genomic_DNA"/>
</dbReference>
<proteinExistence type="inferred from homology"/>
<evidence type="ECO:0000313" key="8">
    <source>
        <dbReference type="Proteomes" id="UP000308092"/>
    </source>
</evidence>
<name>A0A4S3JB24_9EURO</name>
<dbReference type="Gene3D" id="3.50.50.100">
    <property type="match status" value="1"/>
</dbReference>
<dbReference type="STRING" id="1220188.A0A4S3JB24"/>
<dbReference type="PANTHER" id="PTHR43735:SF3">
    <property type="entry name" value="FERROPTOSIS SUPPRESSOR PROTEIN 1"/>
    <property type="match status" value="1"/>
</dbReference>
<dbReference type="AlphaFoldDB" id="A0A4S3JB24"/>
<keyword evidence="2" id="KW-0285">Flavoprotein</keyword>
<evidence type="ECO:0000259" key="5">
    <source>
        <dbReference type="Pfam" id="PF07992"/>
    </source>
</evidence>
<dbReference type="EMBL" id="SOSA01000342">
    <property type="protein sequence ID" value="THC92339.1"/>
    <property type="molecule type" value="Genomic_DNA"/>
</dbReference>
<protein>
    <recommendedName>
        <fullName evidence="5">FAD/NAD(P)-binding domain-containing protein</fullName>
    </recommendedName>
</protein>
<accession>A0A4S3JB24</accession>
<evidence type="ECO:0000313" key="6">
    <source>
        <dbReference type="EMBL" id="KAA8650321.1"/>
    </source>
</evidence>